<dbReference type="Proteomes" id="UP000015346">
    <property type="component" value="Unassembled WGS sequence"/>
</dbReference>
<dbReference type="PATRIC" id="fig|1123069.3.peg.1701"/>
<dbReference type="SUPFAM" id="SSF56235">
    <property type="entry name" value="N-terminal nucleophile aminohydrolases (Ntn hydrolases)"/>
    <property type="match status" value="1"/>
</dbReference>
<accession>S9R0L4</accession>
<reference evidence="1 2" key="1">
    <citation type="journal article" date="2013" name="Stand. Genomic Sci.">
        <title>Genome sequence of the reddish-pigmented Rubellimicrobium thermophilum type strain (DSM 16684(T)), a member of the Roseobacter clade.</title>
        <authorList>
            <person name="Fiebig A."/>
            <person name="Riedel T."/>
            <person name="Gronow S."/>
            <person name="Petersen J."/>
            <person name="Klenk H.P."/>
            <person name="Goker M."/>
        </authorList>
    </citation>
    <scope>NUCLEOTIDE SEQUENCE [LARGE SCALE GENOMIC DNA]</scope>
    <source>
        <strain evidence="1 2">DSM 16684</strain>
    </source>
</reference>
<keyword evidence="2" id="KW-1185">Reference proteome</keyword>
<evidence type="ECO:0000313" key="2">
    <source>
        <dbReference type="Proteomes" id="UP000015346"/>
    </source>
</evidence>
<organism evidence="1 2">
    <name type="scientific">Rubellimicrobium thermophilum DSM 16684</name>
    <dbReference type="NCBI Taxonomy" id="1123069"/>
    <lineage>
        <taxon>Bacteria</taxon>
        <taxon>Pseudomonadati</taxon>
        <taxon>Pseudomonadota</taxon>
        <taxon>Alphaproteobacteria</taxon>
        <taxon>Rhodobacterales</taxon>
        <taxon>Roseobacteraceae</taxon>
        <taxon>Rubellimicrobium</taxon>
    </lineage>
</organism>
<protein>
    <recommendedName>
        <fullName evidence="3">DUF1028 domain-containing protein</fullName>
    </recommendedName>
</protein>
<proteinExistence type="predicted"/>
<dbReference type="Pfam" id="PF06267">
    <property type="entry name" value="DUF1028"/>
    <property type="match status" value="1"/>
</dbReference>
<dbReference type="STRING" id="1123069.ruthe_01733"/>
<dbReference type="PANTHER" id="PTHR39328:SF1">
    <property type="entry name" value="BLL2871 PROTEIN"/>
    <property type="match status" value="1"/>
</dbReference>
<sequence>MTFSILAHDAQTGSIGGAAATGSLCVGGWVLRGALGAGMSASQGAAPSTFWGEDVLHLMREGLSPRTAIERIVRADRGRDWRQLAALSDAGEGAAFTGARNGAFRGHVIFDGGVAAGNLLTDEGVLSALVEGFCSTRGSLDDRLMRALEAAAEAGGDQRGVQSAALLVLSPEQPPLTLRIDFHPDDPLGALRDLHRRATTGGDYAAWLRHVPVITDRERTAE</sequence>
<dbReference type="EMBL" id="AOLV01000014">
    <property type="protein sequence ID" value="EPX85473.1"/>
    <property type="molecule type" value="Genomic_DNA"/>
</dbReference>
<name>S9R0L4_9RHOB</name>
<dbReference type="RefSeq" id="WP_021097821.1">
    <property type="nucleotide sequence ID" value="NZ_KE557321.1"/>
</dbReference>
<dbReference type="OrthoDB" id="9790012at2"/>
<dbReference type="Gene3D" id="3.60.20.10">
    <property type="entry name" value="Glutamine Phosphoribosylpyrophosphate, subunit 1, domain 1"/>
    <property type="match status" value="1"/>
</dbReference>
<evidence type="ECO:0008006" key="3">
    <source>
        <dbReference type="Google" id="ProtNLM"/>
    </source>
</evidence>
<dbReference type="HOGENOM" id="CLU_068244_1_1_5"/>
<dbReference type="AlphaFoldDB" id="S9R0L4"/>
<dbReference type="InterPro" id="IPR010430">
    <property type="entry name" value="DUF1028"/>
</dbReference>
<evidence type="ECO:0000313" key="1">
    <source>
        <dbReference type="EMBL" id="EPX85473.1"/>
    </source>
</evidence>
<dbReference type="InterPro" id="IPR029055">
    <property type="entry name" value="Ntn_hydrolases_N"/>
</dbReference>
<gene>
    <name evidence="1" type="ORF">ruthe_01733</name>
</gene>
<comment type="caution">
    <text evidence="1">The sequence shown here is derived from an EMBL/GenBank/DDBJ whole genome shotgun (WGS) entry which is preliminary data.</text>
</comment>
<dbReference type="PANTHER" id="PTHR39328">
    <property type="entry name" value="BLL2871 PROTEIN"/>
    <property type="match status" value="1"/>
</dbReference>